<dbReference type="GO" id="GO:0016787">
    <property type="term" value="F:hydrolase activity"/>
    <property type="evidence" value="ECO:0007669"/>
    <property type="project" value="UniProtKB-KW"/>
</dbReference>
<proteinExistence type="predicted"/>
<evidence type="ECO:0000313" key="3">
    <source>
        <dbReference type="Proteomes" id="UP000297853"/>
    </source>
</evidence>
<dbReference type="Proteomes" id="UP000297853">
    <property type="component" value="Unassembled WGS sequence"/>
</dbReference>
<dbReference type="Pfam" id="PF08282">
    <property type="entry name" value="Hydrolase_3"/>
    <property type="match status" value="1"/>
</dbReference>
<evidence type="ECO:0000313" key="2">
    <source>
        <dbReference type="EMBL" id="TFC99474.1"/>
    </source>
</evidence>
<dbReference type="InterPro" id="IPR006379">
    <property type="entry name" value="HAD-SF_hydro_IIB"/>
</dbReference>
<dbReference type="Gene3D" id="3.40.50.1000">
    <property type="entry name" value="HAD superfamily/HAD-like"/>
    <property type="match status" value="1"/>
</dbReference>
<keyword evidence="3" id="KW-1185">Reference proteome</keyword>
<dbReference type="PANTHER" id="PTHR10000">
    <property type="entry name" value="PHOSPHOSERINE PHOSPHATASE"/>
    <property type="match status" value="1"/>
</dbReference>
<feature type="region of interest" description="Disordered" evidence="1">
    <location>
        <begin position="25"/>
        <end position="65"/>
    </location>
</feature>
<dbReference type="CDD" id="cd07518">
    <property type="entry name" value="HAD_YbiV-Like"/>
    <property type="match status" value="1"/>
</dbReference>
<sequence>MNPASLAPGSLVLCAQRSLHAQLGARRAGVTSSRETAWSSQPEGREQSLSLPGNEQRPKAAVVDHPAEPSDIRLIVSDMDGTLLDDDGKVPAAFWPLLGDLHRAGILFVPASGRQYQTLHGIFGEHDGLIYIAENGTNVVQDGVSIDLEPVEPTIIAPIVDWVRTTAAAGADLGLVVCGARSAYIERGDAHFVSQVRQYYAAVEVVADVQAAALDDVILKLAIYDPAFAETRSGPALRGLGLPSEIVVSGQNWVDVMRQGANKGRALERLQQQLGISRAQTMAFGDYLNDAEMLDAAGHSYAMANGHPSILARAMNIAPPCSEAGVVRSIRAALPHLQGEPVSV</sequence>
<dbReference type="InterPro" id="IPR000150">
    <property type="entry name" value="Cof"/>
</dbReference>
<feature type="compositionally biased region" description="Polar residues" evidence="1">
    <location>
        <begin position="30"/>
        <end position="53"/>
    </location>
</feature>
<reference evidence="2 3" key="1">
    <citation type="submission" date="2019-03" db="EMBL/GenBank/DDBJ databases">
        <title>Genomics of glacier-inhabiting Cryobacterium strains.</title>
        <authorList>
            <person name="Liu Q."/>
            <person name="Xin Y.-H."/>
        </authorList>
    </citation>
    <scope>NUCLEOTIDE SEQUENCE [LARGE SCALE GENOMIC DNA]</scope>
    <source>
        <strain evidence="2 3">TMT1-23-1</strain>
    </source>
</reference>
<name>A0ABY2J3H1_9MICO</name>
<dbReference type="Gene3D" id="3.30.1240.10">
    <property type="match status" value="1"/>
</dbReference>
<dbReference type="NCBIfam" id="TIGR00099">
    <property type="entry name" value="Cof-subfamily"/>
    <property type="match status" value="1"/>
</dbReference>
<evidence type="ECO:0000256" key="1">
    <source>
        <dbReference type="SAM" id="MobiDB-lite"/>
    </source>
</evidence>
<dbReference type="InterPro" id="IPR023214">
    <property type="entry name" value="HAD_sf"/>
</dbReference>
<comment type="caution">
    <text evidence="2">The sequence shown here is derived from an EMBL/GenBank/DDBJ whole genome shotgun (WGS) entry which is preliminary data.</text>
</comment>
<gene>
    <name evidence="2" type="ORF">E3T28_09035</name>
</gene>
<keyword evidence="2" id="KW-0378">Hydrolase</keyword>
<dbReference type="SUPFAM" id="SSF56784">
    <property type="entry name" value="HAD-like"/>
    <property type="match status" value="1"/>
</dbReference>
<dbReference type="InterPro" id="IPR036412">
    <property type="entry name" value="HAD-like_sf"/>
</dbReference>
<dbReference type="SFLD" id="SFLDS00003">
    <property type="entry name" value="Haloacid_Dehalogenase"/>
    <property type="match status" value="1"/>
</dbReference>
<protein>
    <submittedName>
        <fullName evidence="2">HAD family hydrolase</fullName>
    </submittedName>
</protein>
<dbReference type="EMBL" id="SOGQ01000046">
    <property type="protein sequence ID" value="TFC99474.1"/>
    <property type="molecule type" value="Genomic_DNA"/>
</dbReference>
<dbReference type="NCBIfam" id="TIGR01484">
    <property type="entry name" value="HAD-SF-IIB"/>
    <property type="match status" value="1"/>
</dbReference>
<dbReference type="PANTHER" id="PTHR10000:SF53">
    <property type="entry name" value="5-AMINO-6-(5-PHOSPHO-D-RIBITYLAMINO)URACIL PHOSPHATASE YBJI-RELATED"/>
    <property type="match status" value="1"/>
</dbReference>
<organism evidence="2 3">
    <name type="scientific">Cryobacterium sinapicolor</name>
    <dbReference type="NCBI Taxonomy" id="1259236"/>
    <lineage>
        <taxon>Bacteria</taxon>
        <taxon>Bacillati</taxon>
        <taxon>Actinomycetota</taxon>
        <taxon>Actinomycetes</taxon>
        <taxon>Micrococcales</taxon>
        <taxon>Microbacteriaceae</taxon>
        <taxon>Cryobacterium</taxon>
    </lineage>
</organism>
<accession>A0ABY2J3H1</accession>
<dbReference type="SFLD" id="SFLDG01140">
    <property type="entry name" value="C2.B:_Phosphomannomutase_and_P"/>
    <property type="match status" value="1"/>
</dbReference>